<dbReference type="Proteomes" id="UP000184040">
    <property type="component" value="Unassembled WGS sequence"/>
</dbReference>
<name>A0A1M6BJ66_9RHOB</name>
<feature type="signal peptide" evidence="1">
    <location>
        <begin position="1"/>
        <end position="20"/>
    </location>
</feature>
<keyword evidence="1" id="KW-0732">Signal</keyword>
<evidence type="ECO:0008006" key="4">
    <source>
        <dbReference type="Google" id="ProtNLM"/>
    </source>
</evidence>
<accession>A0A1M6BJ66</accession>
<dbReference type="RefSeq" id="WP_073126305.1">
    <property type="nucleotide sequence ID" value="NZ_FQZA01000001.1"/>
</dbReference>
<evidence type="ECO:0000313" key="2">
    <source>
        <dbReference type="EMBL" id="SHI48759.1"/>
    </source>
</evidence>
<organism evidence="2 3">
    <name type="scientific">Palleronia salina</name>
    <dbReference type="NCBI Taxonomy" id="313368"/>
    <lineage>
        <taxon>Bacteria</taxon>
        <taxon>Pseudomonadati</taxon>
        <taxon>Pseudomonadota</taxon>
        <taxon>Alphaproteobacteria</taxon>
        <taxon>Rhodobacterales</taxon>
        <taxon>Roseobacteraceae</taxon>
        <taxon>Palleronia</taxon>
    </lineage>
</organism>
<gene>
    <name evidence="2" type="ORF">SAMN04488012_101515</name>
</gene>
<protein>
    <recommendedName>
        <fullName evidence="4">DUF5666 domain-containing protein</fullName>
    </recommendedName>
</protein>
<evidence type="ECO:0000256" key="1">
    <source>
        <dbReference type="SAM" id="SignalP"/>
    </source>
</evidence>
<proteinExistence type="predicted"/>
<reference evidence="2 3" key="1">
    <citation type="submission" date="2016-11" db="EMBL/GenBank/DDBJ databases">
        <authorList>
            <person name="Jaros S."/>
            <person name="Januszkiewicz K."/>
            <person name="Wedrychowicz H."/>
        </authorList>
    </citation>
    <scope>NUCLEOTIDE SEQUENCE [LARGE SCALE GENOMIC DNA]</scope>
    <source>
        <strain evidence="2 3">DSM 26892</strain>
    </source>
</reference>
<evidence type="ECO:0000313" key="3">
    <source>
        <dbReference type="Proteomes" id="UP000184040"/>
    </source>
</evidence>
<dbReference type="EMBL" id="FQZA01000001">
    <property type="protein sequence ID" value="SHI48759.1"/>
    <property type="molecule type" value="Genomic_DNA"/>
</dbReference>
<keyword evidence="3" id="KW-1185">Reference proteome</keyword>
<sequence length="86" mass="8694">MTRIGLLSLSAALFAAPAFADTVTGTVLAFDRMAQVIVLDDRSVWSLEDGGATAPVGLVAGDTVTIDFQTVSDNGLGKILGIAVAG</sequence>
<dbReference type="AlphaFoldDB" id="A0A1M6BJ66"/>
<feature type="chain" id="PRO_5011979836" description="DUF5666 domain-containing protein" evidence="1">
    <location>
        <begin position="21"/>
        <end position="86"/>
    </location>
</feature>
<dbReference type="STRING" id="313368.SAMN04488012_101515"/>